<evidence type="ECO:0000259" key="1">
    <source>
        <dbReference type="Pfam" id="PF03432"/>
    </source>
</evidence>
<name>A0A3D9B465_9FLAO</name>
<organism evidence="2 3">
    <name type="scientific">Chryseobacterium piscium</name>
    <dbReference type="NCBI Taxonomy" id="333702"/>
    <lineage>
        <taxon>Bacteria</taxon>
        <taxon>Pseudomonadati</taxon>
        <taxon>Bacteroidota</taxon>
        <taxon>Flavobacteriia</taxon>
        <taxon>Flavobacteriales</taxon>
        <taxon>Weeksellaceae</taxon>
        <taxon>Chryseobacterium group</taxon>
        <taxon>Chryseobacterium</taxon>
    </lineage>
</organism>
<feature type="domain" description="MobA/VirD2-like nuclease" evidence="1">
    <location>
        <begin position="18"/>
        <end position="147"/>
    </location>
</feature>
<evidence type="ECO:0000313" key="2">
    <source>
        <dbReference type="EMBL" id="REC48440.1"/>
    </source>
</evidence>
<reference evidence="2 3" key="1">
    <citation type="journal article" date="2006" name="Int. J. Syst. Evol. Microbiol.">
        <title>Chryseobacterium piscium sp. nov., isolated from fish of the South Atlantic Ocean off South Africa.</title>
        <authorList>
            <person name="de Beer H."/>
            <person name="Hugo C.J."/>
            <person name="Jooste P.J."/>
            <person name="Vancanneyt M."/>
            <person name="Coenye T."/>
            <person name="Vandamme P."/>
        </authorList>
    </citation>
    <scope>NUCLEOTIDE SEQUENCE [LARGE SCALE GENOMIC DNA]</scope>
    <source>
        <strain evidence="2 3">CCUG 51923</strain>
    </source>
</reference>
<gene>
    <name evidence="2" type="ORF">DRF62_19785</name>
</gene>
<protein>
    <recommendedName>
        <fullName evidence="1">MobA/VirD2-like nuclease domain-containing protein</fullName>
    </recommendedName>
</protein>
<evidence type="ECO:0000313" key="3">
    <source>
        <dbReference type="Proteomes" id="UP000256512"/>
    </source>
</evidence>
<dbReference type="Pfam" id="PF03432">
    <property type="entry name" value="Relaxase"/>
    <property type="match status" value="1"/>
</dbReference>
<dbReference type="Proteomes" id="UP000256512">
    <property type="component" value="Unassembled WGS sequence"/>
</dbReference>
<feature type="non-terminal residue" evidence="2">
    <location>
        <position position="1"/>
    </location>
</feature>
<keyword evidence="3" id="KW-1185">Reference proteome</keyword>
<sequence>EMVSKAKSIKGSAKSIEYIQSDKTLGDAMELDRNGIISNDPNEILQEFRLMQEANEKCQKNTISIVISPSSEKEFSKPELRDIARTHLKELGLENNQYLATVHQSTGKTHVHIIANRIDEQGKAVSDSFISKRTQEISERIAKEKGLLTAKDWKKINDVTISPVKEEIKQAHDFAKSKAHDFTQYSELMKSKGVEVIPTINKQGEMQGFKLHHEQSAMTFKASEIGKNTGIKDLLQNRVQIPNLTAPYLEIAKKIATKIIRTTIDRGMSM</sequence>
<dbReference type="EMBL" id="QNVS01000119">
    <property type="protein sequence ID" value="REC48440.1"/>
    <property type="molecule type" value="Genomic_DNA"/>
</dbReference>
<dbReference type="InterPro" id="IPR005094">
    <property type="entry name" value="Endonuclease_MobA/VirD2"/>
</dbReference>
<proteinExistence type="predicted"/>
<dbReference type="AlphaFoldDB" id="A0A3D9B465"/>
<dbReference type="RefSeq" id="WP_115951825.1">
    <property type="nucleotide sequence ID" value="NZ_QNVS01000119.1"/>
</dbReference>
<comment type="caution">
    <text evidence="2">The sequence shown here is derived from an EMBL/GenBank/DDBJ whole genome shotgun (WGS) entry which is preliminary data.</text>
</comment>
<accession>A0A3D9B465</accession>